<evidence type="ECO:0000256" key="2">
    <source>
        <dbReference type="ARBA" id="ARBA00007815"/>
    </source>
</evidence>
<dbReference type="EMBL" id="JBBWWR010000004">
    <property type="protein sequence ID" value="KAK8968477.1"/>
    <property type="molecule type" value="Genomic_DNA"/>
</dbReference>
<protein>
    <submittedName>
        <fullName evidence="11">Replication protein A 32 kDa subunit A</fullName>
    </submittedName>
</protein>
<evidence type="ECO:0000313" key="11">
    <source>
        <dbReference type="EMBL" id="KAK8968477.1"/>
    </source>
</evidence>
<keyword evidence="3" id="KW-0235">DNA replication</keyword>
<dbReference type="CDD" id="cd04478">
    <property type="entry name" value="RPA2_DBD_D"/>
    <property type="match status" value="1"/>
</dbReference>
<keyword evidence="12" id="KW-1185">Reference proteome</keyword>
<keyword evidence="8" id="KW-0539">Nucleus</keyword>
<evidence type="ECO:0000256" key="4">
    <source>
        <dbReference type="ARBA" id="ARBA00022763"/>
    </source>
</evidence>
<sequence>MMVADQFAGAPLFAGGAFMPSQSTESTISPSKIRTPQTLIPVTVKQIIEAYRSIEDKSAIVVDGVELANMRLVGLVMNRTERATEVSFTLDDGTGRIDITRWANESTDTAEVALIRNGIYVMVHGHLRGFQGKRHAIAFSVQSLTDFNDIVLHFVECVHVHLGHNRLKGGIARMEMVNMNSPFPNGMREQLAAFPSQVVAHSIMDGPAVEIYNLVLRMFQEPAILALEQGLHVEELFRRLSLPKNQIMDALNYLADVGHIYSTVDEYHFKFANNC</sequence>
<dbReference type="PANTHER" id="PTHR13989:SF16">
    <property type="entry name" value="REPLICATION PROTEIN A2"/>
    <property type="match status" value="1"/>
</dbReference>
<keyword evidence="4" id="KW-0227">DNA damage</keyword>
<dbReference type="InterPro" id="IPR040260">
    <property type="entry name" value="RFA2-like"/>
</dbReference>
<dbReference type="Proteomes" id="UP001412067">
    <property type="component" value="Unassembled WGS sequence"/>
</dbReference>
<dbReference type="SUPFAM" id="SSF46785">
    <property type="entry name" value="Winged helix' DNA-binding domain"/>
    <property type="match status" value="1"/>
</dbReference>
<keyword evidence="7" id="KW-0234">DNA repair</keyword>
<accession>A0ABR2MW93</accession>
<dbReference type="Pfam" id="PF01336">
    <property type="entry name" value="tRNA_anti-codon"/>
    <property type="match status" value="1"/>
</dbReference>
<dbReference type="InterPro" id="IPR012340">
    <property type="entry name" value="NA-bd_OB-fold"/>
</dbReference>
<comment type="subcellular location">
    <subcellularLocation>
        <location evidence="1">Nucleus</location>
    </subcellularLocation>
</comment>
<comment type="similarity">
    <text evidence="2">Belongs to the replication factor A protein 2 family.</text>
</comment>
<evidence type="ECO:0000256" key="6">
    <source>
        <dbReference type="ARBA" id="ARBA00023172"/>
    </source>
</evidence>
<dbReference type="InterPro" id="IPR036390">
    <property type="entry name" value="WH_DNA-bd_sf"/>
</dbReference>
<keyword evidence="5" id="KW-0238">DNA-binding</keyword>
<reference evidence="11 12" key="1">
    <citation type="journal article" date="2022" name="Nat. Plants">
        <title>Genomes of leafy and leafless Platanthera orchids illuminate the evolution of mycoheterotrophy.</title>
        <authorList>
            <person name="Li M.H."/>
            <person name="Liu K.W."/>
            <person name="Li Z."/>
            <person name="Lu H.C."/>
            <person name="Ye Q.L."/>
            <person name="Zhang D."/>
            <person name="Wang J.Y."/>
            <person name="Li Y.F."/>
            <person name="Zhong Z.M."/>
            <person name="Liu X."/>
            <person name="Yu X."/>
            <person name="Liu D.K."/>
            <person name="Tu X.D."/>
            <person name="Liu B."/>
            <person name="Hao Y."/>
            <person name="Liao X.Y."/>
            <person name="Jiang Y.T."/>
            <person name="Sun W.H."/>
            <person name="Chen J."/>
            <person name="Chen Y.Q."/>
            <person name="Ai Y."/>
            <person name="Zhai J.W."/>
            <person name="Wu S.S."/>
            <person name="Zhou Z."/>
            <person name="Hsiao Y.Y."/>
            <person name="Wu W.L."/>
            <person name="Chen Y.Y."/>
            <person name="Lin Y.F."/>
            <person name="Hsu J.L."/>
            <person name="Li C.Y."/>
            <person name="Wang Z.W."/>
            <person name="Zhao X."/>
            <person name="Zhong W.Y."/>
            <person name="Ma X.K."/>
            <person name="Ma L."/>
            <person name="Huang J."/>
            <person name="Chen G.Z."/>
            <person name="Huang M.Z."/>
            <person name="Huang L."/>
            <person name="Peng D.H."/>
            <person name="Luo Y.B."/>
            <person name="Zou S.Q."/>
            <person name="Chen S.P."/>
            <person name="Lan S."/>
            <person name="Tsai W.C."/>
            <person name="Van de Peer Y."/>
            <person name="Liu Z.J."/>
        </authorList>
    </citation>
    <scope>NUCLEOTIDE SEQUENCE [LARGE SCALE GENOMIC DNA]</scope>
    <source>
        <strain evidence="11">Lor288</strain>
    </source>
</reference>
<feature type="domain" description="OB" evidence="9">
    <location>
        <begin position="71"/>
        <end position="140"/>
    </location>
</feature>
<evidence type="ECO:0000313" key="12">
    <source>
        <dbReference type="Proteomes" id="UP001412067"/>
    </source>
</evidence>
<dbReference type="InterPro" id="IPR036388">
    <property type="entry name" value="WH-like_DNA-bd_sf"/>
</dbReference>
<evidence type="ECO:0000256" key="7">
    <source>
        <dbReference type="ARBA" id="ARBA00023204"/>
    </source>
</evidence>
<dbReference type="PANTHER" id="PTHR13989">
    <property type="entry name" value="REPLICATION PROTEIN A-RELATED"/>
    <property type="match status" value="1"/>
</dbReference>
<proteinExistence type="inferred from homology"/>
<dbReference type="InterPro" id="IPR014892">
    <property type="entry name" value="RPA_C"/>
</dbReference>
<evidence type="ECO:0000256" key="1">
    <source>
        <dbReference type="ARBA" id="ARBA00004123"/>
    </source>
</evidence>
<dbReference type="SUPFAM" id="SSF50249">
    <property type="entry name" value="Nucleic acid-binding proteins"/>
    <property type="match status" value="1"/>
</dbReference>
<evidence type="ECO:0000256" key="5">
    <source>
        <dbReference type="ARBA" id="ARBA00023125"/>
    </source>
</evidence>
<dbReference type="InterPro" id="IPR004365">
    <property type="entry name" value="NA-bd_OB_tRNA"/>
</dbReference>
<dbReference type="InterPro" id="IPR014646">
    <property type="entry name" value="Rfa2/RPA32"/>
</dbReference>
<dbReference type="Gene3D" id="2.40.50.140">
    <property type="entry name" value="Nucleic acid-binding proteins"/>
    <property type="match status" value="1"/>
</dbReference>
<name>A0ABR2MW93_9ASPA</name>
<organism evidence="11 12">
    <name type="scientific">Platanthera guangdongensis</name>
    <dbReference type="NCBI Taxonomy" id="2320717"/>
    <lineage>
        <taxon>Eukaryota</taxon>
        <taxon>Viridiplantae</taxon>
        <taxon>Streptophyta</taxon>
        <taxon>Embryophyta</taxon>
        <taxon>Tracheophyta</taxon>
        <taxon>Spermatophyta</taxon>
        <taxon>Magnoliopsida</taxon>
        <taxon>Liliopsida</taxon>
        <taxon>Asparagales</taxon>
        <taxon>Orchidaceae</taxon>
        <taxon>Orchidoideae</taxon>
        <taxon>Orchideae</taxon>
        <taxon>Orchidinae</taxon>
        <taxon>Platanthera</taxon>
    </lineage>
</organism>
<keyword evidence="6" id="KW-0233">DNA recombination</keyword>
<evidence type="ECO:0000259" key="9">
    <source>
        <dbReference type="Pfam" id="PF01336"/>
    </source>
</evidence>
<dbReference type="Pfam" id="PF08784">
    <property type="entry name" value="RPA_C"/>
    <property type="match status" value="1"/>
</dbReference>
<evidence type="ECO:0000259" key="10">
    <source>
        <dbReference type="Pfam" id="PF08784"/>
    </source>
</evidence>
<evidence type="ECO:0000256" key="3">
    <source>
        <dbReference type="ARBA" id="ARBA00022705"/>
    </source>
</evidence>
<feature type="domain" description="Replication protein A C-terminal" evidence="10">
    <location>
        <begin position="161"/>
        <end position="266"/>
    </location>
</feature>
<gene>
    <name evidence="11" type="primary">RPA2A</name>
    <name evidence="11" type="ORF">KSP40_PGU001134</name>
</gene>
<dbReference type="Gene3D" id="1.10.10.10">
    <property type="entry name" value="Winged helix-like DNA-binding domain superfamily/Winged helix DNA-binding domain"/>
    <property type="match status" value="1"/>
</dbReference>
<comment type="caution">
    <text evidence="11">The sequence shown here is derived from an EMBL/GenBank/DDBJ whole genome shotgun (WGS) entry which is preliminary data.</text>
</comment>
<evidence type="ECO:0000256" key="8">
    <source>
        <dbReference type="ARBA" id="ARBA00023242"/>
    </source>
</evidence>
<dbReference type="PIRSF" id="PIRSF036949">
    <property type="entry name" value="RPA32"/>
    <property type="match status" value="1"/>
</dbReference>